<dbReference type="GO" id="GO:0009254">
    <property type="term" value="P:peptidoglycan turnover"/>
    <property type="evidence" value="ECO:0007669"/>
    <property type="project" value="TreeGrafter"/>
</dbReference>
<dbReference type="InterPro" id="IPR001347">
    <property type="entry name" value="SIS_dom"/>
</dbReference>
<dbReference type="GO" id="GO:0097173">
    <property type="term" value="P:N-acetylmuramic acid catabolic process"/>
    <property type="evidence" value="ECO:0007669"/>
    <property type="project" value="UniProtKB-UniPathway"/>
</dbReference>
<dbReference type="EC" id="4.2.1.126" evidence="3"/>
<dbReference type="PANTHER" id="PTHR10088:SF4">
    <property type="entry name" value="GLUCOKINASE REGULATORY PROTEIN"/>
    <property type="match status" value="1"/>
</dbReference>
<dbReference type="InterPro" id="IPR046348">
    <property type="entry name" value="SIS_dom_sf"/>
</dbReference>
<evidence type="ECO:0000256" key="1">
    <source>
        <dbReference type="ARBA" id="ARBA00023239"/>
    </source>
</evidence>
<dbReference type="AlphaFoldDB" id="A0A7Y9JSI4"/>
<dbReference type="Proteomes" id="UP000516957">
    <property type="component" value="Unassembled WGS sequence"/>
</dbReference>
<dbReference type="InterPro" id="IPR005488">
    <property type="entry name" value="Etherase_MurQ"/>
</dbReference>
<dbReference type="PANTHER" id="PTHR10088">
    <property type="entry name" value="GLUCOKINASE REGULATORY PROTEIN"/>
    <property type="match status" value="1"/>
</dbReference>
<evidence type="ECO:0000256" key="3">
    <source>
        <dbReference type="HAMAP-Rule" id="MF_00068"/>
    </source>
</evidence>
<gene>
    <name evidence="3" type="primary">murQ</name>
    <name evidence="5" type="ORF">BKA08_002851</name>
</gene>
<dbReference type="CDD" id="cd05007">
    <property type="entry name" value="SIS_Etherase"/>
    <property type="match status" value="1"/>
</dbReference>
<keyword evidence="1 3" id="KW-0456">Lyase</keyword>
<feature type="active site" description="Proton donor" evidence="3">
    <location>
        <position position="90"/>
    </location>
</feature>
<keyword evidence="2 3" id="KW-0119">Carbohydrate metabolism</keyword>
<keyword evidence="6" id="KW-1185">Reference proteome</keyword>
<dbReference type="PROSITE" id="PS51464">
    <property type="entry name" value="SIS"/>
    <property type="match status" value="1"/>
</dbReference>
<evidence type="ECO:0000313" key="5">
    <source>
        <dbReference type="EMBL" id="NYD58613.1"/>
    </source>
</evidence>
<organism evidence="5 6">
    <name type="scientific">Nocardioides marinisabuli</name>
    <dbReference type="NCBI Taxonomy" id="419476"/>
    <lineage>
        <taxon>Bacteria</taxon>
        <taxon>Bacillati</taxon>
        <taxon>Actinomycetota</taxon>
        <taxon>Actinomycetes</taxon>
        <taxon>Propionibacteriales</taxon>
        <taxon>Nocardioidaceae</taxon>
        <taxon>Nocardioides</taxon>
    </lineage>
</organism>
<dbReference type="HAMAP" id="MF_00068">
    <property type="entry name" value="MurQ"/>
    <property type="match status" value="1"/>
</dbReference>
<proteinExistence type="inferred from homology"/>
<reference evidence="5 6" key="1">
    <citation type="submission" date="2020-07" db="EMBL/GenBank/DDBJ databases">
        <title>Sequencing the genomes of 1000 actinobacteria strains.</title>
        <authorList>
            <person name="Klenk H.-P."/>
        </authorList>
    </citation>
    <scope>NUCLEOTIDE SEQUENCE [LARGE SCALE GENOMIC DNA]</scope>
    <source>
        <strain evidence="5 6">DSM 18965</strain>
    </source>
</reference>
<comment type="similarity">
    <text evidence="3">Belongs to the GCKR-like family. MurNAc-6-P etherase subfamily.</text>
</comment>
<dbReference type="NCBIfam" id="TIGR00274">
    <property type="entry name" value="N-acetylmuramic acid 6-phosphate etherase"/>
    <property type="match status" value="1"/>
</dbReference>
<evidence type="ECO:0000313" key="6">
    <source>
        <dbReference type="Proteomes" id="UP000516957"/>
    </source>
</evidence>
<dbReference type="GO" id="GO:0016803">
    <property type="term" value="F:ether hydrolase activity"/>
    <property type="evidence" value="ECO:0007669"/>
    <property type="project" value="TreeGrafter"/>
</dbReference>
<dbReference type="RefSeq" id="WP_179616204.1">
    <property type="nucleotide sequence ID" value="NZ_CP059163.1"/>
</dbReference>
<dbReference type="GO" id="GO:0016835">
    <property type="term" value="F:carbon-oxygen lyase activity"/>
    <property type="evidence" value="ECO:0007669"/>
    <property type="project" value="UniProtKB-UniRule"/>
</dbReference>
<comment type="miscellaneous">
    <text evidence="3">A lyase-type mechanism (elimination/hydration) is suggested for the cleavage of the lactyl ether bond of MurNAc 6-phosphate, with the formation of an alpha,beta-unsaturated aldehyde intermediate with (E)-stereochemistry, followed by the syn addition of water to give product.</text>
</comment>
<feature type="active site" evidence="3">
    <location>
        <position position="121"/>
    </location>
</feature>
<dbReference type="NCBIfam" id="NF009222">
    <property type="entry name" value="PRK12570.1"/>
    <property type="match status" value="1"/>
</dbReference>
<comment type="caution">
    <text evidence="5">The sequence shown here is derived from an EMBL/GenBank/DDBJ whole genome shotgun (WGS) entry which is preliminary data.</text>
</comment>
<dbReference type="SUPFAM" id="SSF53697">
    <property type="entry name" value="SIS domain"/>
    <property type="match status" value="1"/>
</dbReference>
<sequence length="306" mass="31035">MTAEARLGHELAALDTEASRPGVHLERLGTGELVAAQLECDRRVSDAVDAAADQITAALDAVVARLGAGGRMVYLGAGTPGRLAVLDAAECLPTFGVGPDVVHAVIAGGDVALTQAVEGAEDDAEAGAADVRRAEIDAGDVVVGISASGRTPYVLGAIEAARAAGAATVCVTNNPRTALAAAVDLPIETLTGPEFVTGSTRLNAGTAQKRVLNMLSTIAMVQLGKVHGTLMVDVVATNEKLRARTVRIVCEATGVDADEARRVLADADGHAKTAIAALLLQVPAVEAAARLTATGGHLGRLLEEQP</sequence>
<comment type="catalytic activity">
    <reaction evidence="3">
        <text>N-acetyl-D-muramate 6-phosphate + H2O = N-acetyl-D-glucosamine 6-phosphate + (R)-lactate</text>
        <dbReference type="Rhea" id="RHEA:26410"/>
        <dbReference type="ChEBI" id="CHEBI:15377"/>
        <dbReference type="ChEBI" id="CHEBI:16004"/>
        <dbReference type="ChEBI" id="CHEBI:57513"/>
        <dbReference type="ChEBI" id="CHEBI:58722"/>
        <dbReference type="EC" id="4.2.1.126"/>
    </reaction>
</comment>
<dbReference type="InterPro" id="IPR040190">
    <property type="entry name" value="MURQ/GCKR"/>
</dbReference>
<comment type="function">
    <text evidence="3">Specifically catalyzes the cleavage of the D-lactyl ether substituent of MurNAc 6-phosphate, producing GlcNAc 6-phosphate and D-lactate.</text>
</comment>
<protein>
    <recommendedName>
        <fullName evidence="3">N-acetylmuramic acid 6-phosphate etherase</fullName>
        <shortName evidence="3">MurNAc-6-P etherase</shortName>
        <ecNumber evidence="3">4.2.1.126</ecNumber>
    </recommendedName>
    <alternativeName>
        <fullName evidence="3">N-acetylmuramic acid 6-phosphate hydrolase</fullName>
    </alternativeName>
    <alternativeName>
        <fullName evidence="3">N-acetylmuramic acid 6-phosphate lyase</fullName>
    </alternativeName>
</protein>
<dbReference type="EMBL" id="JACCBE010000001">
    <property type="protein sequence ID" value="NYD58613.1"/>
    <property type="molecule type" value="Genomic_DNA"/>
</dbReference>
<name>A0A7Y9JSI4_9ACTN</name>
<dbReference type="Pfam" id="PF22645">
    <property type="entry name" value="GKRP_SIS_N"/>
    <property type="match status" value="1"/>
</dbReference>
<evidence type="ECO:0000259" key="4">
    <source>
        <dbReference type="PROSITE" id="PS51464"/>
    </source>
</evidence>
<accession>A0A7Y9JSI4</accession>
<dbReference type="UniPathway" id="UPA00342"/>
<feature type="domain" description="SIS" evidence="4">
    <location>
        <begin position="62"/>
        <end position="225"/>
    </location>
</feature>
<dbReference type="Gene3D" id="1.10.8.1080">
    <property type="match status" value="1"/>
</dbReference>
<evidence type="ECO:0000256" key="2">
    <source>
        <dbReference type="ARBA" id="ARBA00023277"/>
    </source>
</evidence>
<dbReference type="GO" id="GO:0097367">
    <property type="term" value="F:carbohydrate derivative binding"/>
    <property type="evidence" value="ECO:0007669"/>
    <property type="project" value="InterPro"/>
</dbReference>
<dbReference type="GO" id="GO:0046348">
    <property type="term" value="P:amino sugar catabolic process"/>
    <property type="evidence" value="ECO:0007669"/>
    <property type="project" value="InterPro"/>
</dbReference>
<dbReference type="NCBIfam" id="NF003915">
    <property type="entry name" value="PRK05441.1"/>
    <property type="match status" value="1"/>
</dbReference>
<comment type="subunit">
    <text evidence="3">Homodimer.</text>
</comment>
<comment type="pathway">
    <text evidence="3">Amino-sugar metabolism; N-acetylmuramate degradation.</text>
</comment>
<dbReference type="Gene3D" id="3.40.50.10490">
    <property type="entry name" value="Glucose-6-phosphate isomerase like protein, domain 1"/>
    <property type="match status" value="1"/>
</dbReference>